<sequence length="214" mass="24075">MVAGARRPPWRLRRVLRHGQPGRLPRALLSSPPIHSESYGTYEHFKIVHVVCRVLWPVLNPLGDGAYAQAPGQRSHGERIRPSDHMSDAPSASLRGPLAPRTRKTLHRDRSCGRRRSAAKDILLEQAYLRRDFVSYVNSQRKSDELCEHPDIKHFISRNLWPVNSDGVLPACAHAGPRSCATLCTPSLSPASPPTLRTRPRDSYVPRIQLRLGR</sequence>
<proteinExistence type="predicted"/>
<feature type="region of interest" description="Disordered" evidence="1">
    <location>
        <begin position="67"/>
        <end position="113"/>
    </location>
</feature>
<dbReference type="AlphaFoldDB" id="A0A9P3L8W9"/>
<keyword evidence="3" id="KW-1185">Reference proteome</keyword>
<reference evidence="2 3" key="1">
    <citation type="submission" date="2021-08" db="EMBL/GenBank/DDBJ databases">
        <title>Draft Genome Sequence of Phanerochaete sordida strain YK-624.</title>
        <authorList>
            <person name="Mori T."/>
            <person name="Dohra H."/>
            <person name="Suzuki T."/>
            <person name="Kawagishi H."/>
            <person name="Hirai H."/>
        </authorList>
    </citation>
    <scope>NUCLEOTIDE SEQUENCE [LARGE SCALE GENOMIC DNA]</scope>
    <source>
        <strain evidence="2 3">YK-624</strain>
    </source>
</reference>
<evidence type="ECO:0000256" key="1">
    <source>
        <dbReference type="SAM" id="MobiDB-lite"/>
    </source>
</evidence>
<dbReference type="EMBL" id="BPQB01000002">
    <property type="protein sequence ID" value="GJE85107.1"/>
    <property type="molecule type" value="Genomic_DNA"/>
</dbReference>
<accession>A0A9P3L8W9</accession>
<dbReference type="Proteomes" id="UP000703269">
    <property type="component" value="Unassembled WGS sequence"/>
</dbReference>
<evidence type="ECO:0000313" key="2">
    <source>
        <dbReference type="EMBL" id="GJE85107.1"/>
    </source>
</evidence>
<comment type="caution">
    <text evidence="2">The sequence shown here is derived from an EMBL/GenBank/DDBJ whole genome shotgun (WGS) entry which is preliminary data.</text>
</comment>
<name>A0A9P3L8W9_9APHY</name>
<evidence type="ECO:0000313" key="3">
    <source>
        <dbReference type="Proteomes" id="UP000703269"/>
    </source>
</evidence>
<gene>
    <name evidence="2" type="ORF">PsYK624_011840</name>
</gene>
<organism evidence="2 3">
    <name type="scientific">Phanerochaete sordida</name>
    <dbReference type="NCBI Taxonomy" id="48140"/>
    <lineage>
        <taxon>Eukaryota</taxon>
        <taxon>Fungi</taxon>
        <taxon>Dikarya</taxon>
        <taxon>Basidiomycota</taxon>
        <taxon>Agaricomycotina</taxon>
        <taxon>Agaricomycetes</taxon>
        <taxon>Polyporales</taxon>
        <taxon>Phanerochaetaceae</taxon>
        <taxon>Phanerochaete</taxon>
    </lineage>
</organism>
<protein>
    <submittedName>
        <fullName evidence="2">Uncharacterized protein</fullName>
    </submittedName>
</protein>
<feature type="compositionally biased region" description="Basic and acidic residues" evidence="1">
    <location>
        <begin position="75"/>
        <end position="87"/>
    </location>
</feature>